<keyword evidence="4" id="KW-0808">Transferase</keyword>
<dbReference type="InterPro" id="IPR024731">
    <property type="entry name" value="NELL2-like_EGF"/>
</dbReference>
<evidence type="ECO:0000256" key="2">
    <source>
        <dbReference type="ARBA" id="ARBA00022527"/>
    </source>
</evidence>
<dbReference type="PROSITE" id="PS50011">
    <property type="entry name" value="PROTEIN_KINASE_DOM"/>
    <property type="match status" value="1"/>
</dbReference>
<accession>A0A484M8I4</accession>
<dbReference type="PROSITE" id="PS50026">
    <property type="entry name" value="EGF_3"/>
    <property type="match status" value="1"/>
</dbReference>
<keyword evidence="6" id="KW-0677">Repeat</keyword>
<dbReference type="SMART" id="SM00181">
    <property type="entry name" value="EGF"/>
    <property type="match status" value="2"/>
</dbReference>
<dbReference type="PROSITE" id="PS01187">
    <property type="entry name" value="EGF_CA"/>
    <property type="match status" value="1"/>
</dbReference>
<dbReference type="InterPro" id="IPR025287">
    <property type="entry name" value="WAK_GUB"/>
</dbReference>
<evidence type="ECO:0000256" key="3">
    <source>
        <dbReference type="ARBA" id="ARBA00022536"/>
    </source>
</evidence>
<organism evidence="18 19">
    <name type="scientific">Cuscuta campestris</name>
    <dbReference type="NCBI Taxonomy" id="132261"/>
    <lineage>
        <taxon>Eukaryota</taxon>
        <taxon>Viridiplantae</taxon>
        <taxon>Streptophyta</taxon>
        <taxon>Embryophyta</taxon>
        <taxon>Tracheophyta</taxon>
        <taxon>Spermatophyta</taxon>
        <taxon>Magnoliopsida</taxon>
        <taxon>eudicotyledons</taxon>
        <taxon>Gunneridae</taxon>
        <taxon>Pentapetalae</taxon>
        <taxon>asterids</taxon>
        <taxon>lamiids</taxon>
        <taxon>Solanales</taxon>
        <taxon>Convolvulaceae</taxon>
        <taxon>Cuscuteae</taxon>
        <taxon>Cuscuta</taxon>
        <taxon>Cuscuta subgen. Grammica</taxon>
        <taxon>Cuscuta sect. Cleistogrammica</taxon>
    </lineage>
</organism>
<dbReference type="PROSITE" id="PS00108">
    <property type="entry name" value="PROTEIN_KINASE_ST"/>
    <property type="match status" value="1"/>
</dbReference>
<feature type="domain" description="Protein kinase" evidence="16">
    <location>
        <begin position="289"/>
        <end position="617"/>
    </location>
</feature>
<dbReference type="SUPFAM" id="SSF57196">
    <property type="entry name" value="EGF/Laminin"/>
    <property type="match status" value="1"/>
</dbReference>
<dbReference type="CDD" id="cd14066">
    <property type="entry name" value="STKc_IRAK"/>
    <property type="match status" value="1"/>
</dbReference>
<gene>
    <name evidence="18" type="ORF">CCAM_LOCUS26887</name>
</gene>
<dbReference type="SUPFAM" id="SSF56112">
    <property type="entry name" value="Protein kinase-like (PK-like)"/>
    <property type="match status" value="1"/>
</dbReference>
<dbReference type="InterPro" id="IPR000719">
    <property type="entry name" value="Prot_kinase_dom"/>
</dbReference>
<evidence type="ECO:0000256" key="9">
    <source>
        <dbReference type="ARBA" id="ARBA00022840"/>
    </source>
</evidence>
<keyword evidence="5 15" id="KW-0732">Signal</keyword>
<evidence type="ECO:0000256" key="4">
    <source>
        <dbReference type="ARBA" id="ARBA00022679"/>
    </source>
</evidence>
<evidence type="ECO:0000256" key="13">
    <source>
        <dbReference type="ARBA" id="ARBA00047951"/>
    </source>
</evidence>
<feature type="domain" description="EGF-like" evidence="17">
    <location>
        <begin position="299"/>
        <end position="334"/>
    </location>
</feature>
<dbReference type="Gene3D" id="1.10.510.10">
    <property type="entry name" value="Transferase(Phosphotransferase) domain 1"/>
    <property type="match status" value="1"/>
</dbReference>
<keyword evidence="2" id="KW-0723">Serine/threonine-protein kinase</keyword>
<dbReference type="AlphaFoldDB" id="A0A484M8I4"/>
<evidence type="ECO:0000256" key="12">
    <source>
        <dbReference type="ARBA" id="ARBA00047558"/>
    </source>
</evidence>
<dbReference type="Pfam" id="PF07714">
    <property type="entry name" value="PK_Tyr_Ser-Thr"/>
    <property type="match status" value="1"/>
</dbReference>
<dbReference type="GO" id="GO:0004674">
    <property type="term" value="F:protein serine/threonine kinase activity"/>
    <property type="evidence" value="ECO:0007669"/>
    <property type="project" value="UniProtKB-KW"/>
</dbReference>
<comment type="caution">
    <text evidence="14">Lacks conserved residue(s) required for the propagation of feature annotation.</text>
</comment>
<dbReference type="InterPro" id="IPR000152">
    <property type="entry name" value="EGF-type_Asp/Asn_hydroxyl_site"/>
</dbReference>
<dbReference type="InterPro" id="IPR001881">
    <property type="entry name" value="EGF-like_Ca-bd_dom"/>
</dbReference>
<dbReference type="GO" id="GO:0005524">
    <property type="term" value="F:ATP binding"/>
    <property type="evidence" value="ECO:0007669"/>
    <property type="project" value="UniProtKB-KW"/>
</dbReference>
<dbReference type="InterPro" id="IPR000742">
    <property type="entry name" value="EGF"/>
</dbReference>
<dbReference type="Gene3D" id="3.30.200.20">
    <property type="entry name" value="Phosphorylase Kinase, domain 1"/>
    <property type="match status" value="1"/>
</dbReference>
<dbReference type="Proteomes" id="UP000595140">
    <property type="component" value="Unassembled WGS sequence"/>
</dbReference>
<dbReference type="FunFam" id="2.10.25.10:FF:000038">
    <property type="entry name" value="Fibrillin 2"/>
    <property type="match status" value="1"/>
</dbReference>
<evidence type="ECO:0000256" key="15">
    <source>
        <dbReference type="SAM" id="SignalP"/>
    </source>
</evidence>
<dbReference type="PANTHER" id="PTHR27005">
    <property type="entry name" value="WALL-ASSOCIATED RECEPTOR KINASE-LIKE 21"/>
    <property type="match status" value="1"/>
</dbReference>
<evidence type="ECO:0000313" key="19">
    <source>
        <dbReference type="Proteomes" id="UP000595140"/>
    </source>
</evidence>
<dbReference type="FunFam" id="1.10.510.10:FF:000084">
    <property type="entry name" value="Wall-associated receptor kinase 2"/>
    <property type="match status" value="1"/>
</dbReference>
<dbReference type="GO" id="GO:0005886">
    <property type="term" value="C:plasma membrane"/>
    <property type="evidence" value="ECO:0007669"/>
    <property type="project" value="TreeGrafter"/>
</dbReference>
<comment type="catalytic activity">
    <reaction evidence="13">
        <text>L-threonyl-[protein] + ATP = O-phospho-L-threonyl-[protein] + ADP + H(+)</text>
        <dbReference type="Rhea" id="RHEA:46608"/>
        <dbReference type="Rhea" id="RHEA-COMP:11060"/>
        <dbReference type="Rhea" id="RHEA-COMP:11605"/>
        <dbReference type="ChEBI" id="CHEBI:15378"/>
        <dbReference type="ChEBI" id="CHEBI:30013"/>
        <dbReference type="ChEBI" id="CHEBI:30616"/>
        <dbReference type="ChEBI" id="CHEBI:61977"/>
        <dbReference type="ChEBI" id="CHEBI:456216"/>
    </reaction>
</comment>
<reference evidence="18 19" key="1">
    <citation type="submission" date="2018-04" db="EMBL/GenBank/DDBJ databases">
        <authorList>
            <person name="Vogel A."/>
        </authorList>
    </citation>
    <scope>NUCLEOTIDE SEQUENCE [LARGE SCALE GENOMIC DNA]</scope>
</reference>
<dbReference type="GO" id="GO:0005509">
    <property type="term" value="F:calcium ion binding"/>
    <property type="evidence" value="ECO:0007669"/>
    <property type="project" value="InterPro"/>
</dbReference>
<protein>
    <recommendedName>
        <fullName evidence="20">Protein kinase domain-containing protein</fullName>
    </recommendedName>
</protein>
<dbReference type="GO" id="GO:0007166">
    <property type="term" value="P:cell surface receptor signaling pathway"/>
    <property type="evidence" value="ECO:0007669"/>
    <property type="project" value="InterPro"/>
</dbReference>
<keyword evidence="10" id="KW-1015">Disulfide bond</keyword>
<dbReference type="Pfam" id="PF12947">
    <property type="entry name" value="EGF_3"/>
    <property type="match status" value="1"/>
</dbReference>
<evidence type="ECO:0000259" key="16">
    <source>
        <dbReference type="PROSITE" id="PS50011"/>
    </source>
</evidence>
<evidence type="ECO:0000256" key="14">
    <source>
        <dbReference type="PROSITE-ProRule" id="PRU00076"/>
    </source>
</evidence>
<evidence type="ECO:0000256" key="5">
    <source>
        <dbReference type="ARBA" id="ARBA00022729"/>
    </source>
</evidence>
<proteinExistence type="predicted"/>
<dbReference type="EMBL" id="OOIL02002841">
    <property type="protein sequence ID" value="VFQ85111.1"/>
    <property type="molecule type" value="Genomic_DNA"/>
</dbReference>
<dbReference type="CDD" id="cd00054">
    <property type="entry name" value="EGF_CA"/>
    <property type="match status" value="1"/>
</dbReference>
<dbReference type="SMART" id="SM00179">
    <property type="entry name" value="EGF_CA"/>
    <property type="match status" value="1"/>
</dbReference>
<comment type="catalytic activity">
    <reaction evidence="12">
        <text>L-seryl-[protein] + ATP = O-phospho-L-seryl-[protein] + ADP + H(+)</text>
        <dbReference type="Rhea" id="RHEA:17989"/>
        <dbReference type="Rhea" id="RHEA-COMP:9863"/>
        <dbReference type="Rhea" id="RHEA-COMP:11604"/>
        <dbReference type="ChEBI" id="CHEBI:15378"/>
        <dbReference type="ChEBI" id="CHEBI:29999"/>
        <dbReference type="ChEBI" id="CHEBI:30616"/>
        <dbReference type="ChEBI" id="CHEBI:83421"/>
        <dbReference type="ChEBI" id="CHEBI:456216"/>
    </reaction>
</comment>
<evidence type="ECO:0000256" key="7">
    <source>
        <dbReference type="ARBA" id="ARBA00022741"/>
    </source>
</evidence>
<comment type="subcellular location">
    <subcellularLocation>
        <location evidence="1">Membrane</location>
        <topology evidence="1">Single-pass type I membrane protein</topology>
    </subcellularLocation>
</comment>
<keyword evidence="19" id="KW-1185">Reference proteome</keyword>
<dbReference type="PROSITE" id="PS00010">
    <property type="entry name" value="ASX_HYDROXYL"/>
    <property type="match status" value="1"/>
</dbReference>
<keyword evidence="7" id="KW-0547">Nucleotide-binding</keyword>
<dbReference type="Pfam" id="PF13947">
    <property type="entry name" value="GUB_WAK_bind"/>
    <property type="match status" value="1"/>
</dbReference>
<feature type="signal peptide" evidence="15">
    <location>
        <begin position="1"/>
        <end position="17"/>
    </location>
</feature>
<dbReference type="GO" id="GO:0030247">
    <property type="term" value="F:polysaccharide binding"/>
    <property type="evidence" value="ECO:0007669"/>
    <property type="project" value="InterPro"/>
</dbReference>
<evidence type="ECO:0000256" key="6">
    <source>
        <dbReference type="ARBA" id="ARBA00022737"/>
    </source>
</evidence>
<dbReference type="SMART" id="SM00220">
    <property type="entry name" value="S_TKc"/>
    <property type="match status" value="1"/>
</dbReference>
<evidence type="ECO:0008006" key="20">
    <source>
        <dbReference type="Google" id="ProtNLM"/>
    </source>
</evidence>
<evidence type="ECO:0000256" key="11">
    <source>
        <dbReference type="ARBA" id="ARBA00023180"/>
    </source>
</evidence>
<dbReference type="InterPro" id="IPR045274">
    <property type="entry name" value="WAK-like"/>
</dbReference>
<dbReference type="InterPro" id="IPR018097">
    <property type="entry name" value="EGF_Ca-bd_CS"/>
</dbReference>
<name>A0A484M8I4_9ASTE</name>
<keyword evidence="8" id="KW-0418">Kinase</keyword>
<dbReference type="Gene3D" id="2.10.25.10">
    <property type="entry name" value="Laminin"/>
    <property type="match status" value="1"/>
</dbReference>
<evidence type="ECO:0000256" key="10">
    <source>
        <dbReference type="ARBA" id="ARBA00023157"/>
    </source>
</evidence>
<evidence type="ECO:0000256" key="8">
    <source>
        <dbReference type="ARBA" id="ARBA00022777"/>
    </source>
</evidence>
<dbReference type="InterPro" id="IPR008271">
    <property type="entry name" value="Ser/Thr_kinase_AS"/>
</dbReference>
<sequence length="676" mass="73449">MHMKLALMAALLSVGFAATPTSQIALPGCPEKCGDVEIPYPFGVGDEKCFLDAGFNLTCDGDSKLWTTQFKNEELPTTQSQISRIDPAKGTMEILMPISRLCFNRTGGTVADTQPRLGMGPPSFSVSGDENKFFTLGCNTYGYLHSSKSRDDPLMPGFSYSVGCISQCGHGEPDDVDVCSGIGCCNLTVPAGMRKIQADAYSFGFDSKVWGNCSYSFVAKNGWFRSSVADLSGLPYSSSLLVVDWAVGDENQTCVGGGDRRNICAGVNNTECVEAKTKQGYHCRCRDGYGGNPYLGCQNIDECKEGTNSCHGNATCIDIPGNYTCTCNKGFEGDGRKDGKGCVPISHGNNTLLVICLTQKSKICDQSQVAQFINEVVVLSQINHRNVVKLLGCCLETQVPLLVYEFITNGTLSDHLHRDGHSPKMPFPTRLRVAAESAGALSYLHSAASPPIIHRDVKTVNILLDDRLTAKVADFGASRLVPLEQTQVTTLVQGTFGYLDPEYFHTGQLTEKSDVYSFGVVLAELLTGQKAVSFARPEDDRNLSAYFVSALNSGRLAQVLDPHIVKGVVFERLLEVAEIARRCLNVKRDERPNMREVASELEGVRSHLERDDDHPWGLGGKDEMSYEETQYLLKETKILMSSPVGNNGGDSSIDSGEYSGLQSMDLISMSLMKGGR</sequence>
<feature type="chain" id="PRO_5019864562" description="Protein kinase domain-containing protein" evidence="15">
    <location>
        <begin position="18"/>
        <end position="676"/>
    </location>
</feature>
<keyword evidence="3 14" id="KW-0245">EGF-like domain</keyword>
<dbReference type="InterPro" id="IPR011009">
    <property type="entry name" value="Kinase-like_dom_sf"/>
</dbReference>
<evidence type="ECO:0000256" key="1">
    <source>
        <dbReference type="ARBA" id="ARBA00004479"/>
    </source>
</evidence>
<evidence type="ECO:0000259" key="17">
    <source>
        <dbReference type="PROSITE" id="PS50026"/>
    </source>
</evidence>
<evidence type="ECO:0000313" key="18">
    <source>
        <dbReference type="EMBL" id="VFQ85111.1"/>
    </source>
</evidence>
<dbReference type="FunFam" id="3.30.200.20:FF:001380">
    <property type="entry name" value="Protein kinase superfamily protein"/>
    <property type="match status" value="1"/>
</dbReference>
<dbReference type="OrthoDB" id="4062651at2759"/>
<dbReference type="InterPro" id="IPR001245">
    <property type="entry name" value="Ser-Thr/Tyr_kinase_cat_dom"/>
</dbReference>
<dbReference type="PROSITE" id="PS01186">
    <property type="entry name" value="EGF_2"/>
    <property type="match status" value="1"/>
</dbReference>
<keyword evidence="9" id="KW-0067">ATP-binding</keyword>
<keyword evidence="11" id="KW-0325">Glycoprotein</keyword>
<dbReference type="PANTHER" id="PTHR27005:SF511">
    <property type="entry name" value="WALL-ASSOCIATED RECEPTOR KINASE 1-RELATED"/>
    <property type="match status" value="1"/>
</dbReference>